<dbReference type="GO" id="GO:0000160">
    <property type="term" value="P:phosphorelay signal transduction system"/>
    <property type="evidence" value="ECO:0007669"/>
    <property type="project" value="InterPro"/>
</dbReference>
<evidence type="ECO:0000313" key="7">
    <source>
        <dbReference type="Proteomes" id="UP000442533"/>
    </source>
</evidence>
<evidence type="ECO:0000259" key="5">
    <source>
        <dbReference type="PROSITE" id="PS50110"/>
    </source>
</evidence>
<dbReference type="RefSeq" id="WP_155065933.1">
    <property type="nucleotide sequence ID" value="NZ_WMIF01000038.1"/>
</dbReference>
<evidence type="ECO:0000256" key="1">
    <source>
        <dbReference type="ARBA" id="ARBA00022553"/>
    </source>
</evidence>
<dbReference type="Pfam" id="PF00072">
    <property type="entry name" value="Response_reg"/>
    <property type="match status" value="1"/>
</dbReference>
<protein>
    <submittedName>
        <fullName evidence="6">Response regulator</fullName>
    </submittedName>
</protein>
<dbReference type="GO" id="GO:0003677">
    <property type="term" value="F:DNA binding"/>
    <property type="evidence" value="ECO:0007669"/>
    <property type="project" value="UniProtKB-KW"/>
</dbReference>
<gene>
    <name evidence="6" type="ORF">GL279_17645</name>
</gene>
<dbReference type="CDD" id="cd17535">
    <property type="entry name" value="REC_NarL-like"/>
    <property type="match status" value="1"/>
</dbReference>
<dbReference type="PROSITE" id="PS50110">
    <property type="entry name" value="RESPONSE_REGULATORY"/>
    <property type="match status" value="1"/>
</dbReference>
<dbReference type="SMART" id="SM00421">
    <property type="entry name" value="HTH_LUXR"/>
    <property type="match status" value="1"/>
</dbReference>
<keyword evidence="2" id="KW-0238">DNA-binding</keyword>
<feature type="domain" description="HTH luxR-type" evidence="4">
    <location>
        <begin position="162"/>
        <end position="227"/>
    </location>
</feature>
<dbReference type="AlphaFoldDB" id="A0A844HB98"/>
<dbReference type="GO" id="GO:0006355">
    <property type="term" value="P:regulation of DNA-templated transcription"/>
    <property type="evidence" value="ECO:0007669"/>
    <property type="project" value="InterPro"/>
</dbReference>
<dbReference type="InterPro" id="IPR036388">
    <property type="entry name" value="WH-like_DNA-bd_sf"/>
</dbReference>
<dbReference type="InterPro" id="IPR039420">
    <property type="entry name" value="WalR-like"/>
</dbReference>
<dbReference type="PANTHER" id="PTHR43214">
    <property type="entry name" value="TWO-COMPONENT RESPONSE REGULATOR"/>
    <property type="match status" value="1"/>
</dbReference>
<evidence type="ECO:0000256" key="3">
    <source>
        <dbReference type="PROSITE-ProRule" id="PRU00169"/>
    </source>
</evidence>
<dbReference type="Gene3D" id="1.10.10.10">
    <property type="entry name" value="Winged helix-like DNA-binding domain superfamily/Winged helix DNA-binding domain"/>
    <property type="match status" value="1"/>
</dbReference>
<dbReference type="SMART" id="SM00448">
    <property type="entry name" value="REC"/>
    <property type="match status" value="1"/>
</dbReference>
<evidence type="ECO:0000256" key="2">
    <source>
        <dbReference type="ARBA" id="ARBA00023125"/>
    </source>
</evidence>
<dbReference type="PANTHER" id="PTHR43214:SF43">
    <property type="entry name" value="TWO-COMPONENT RESPONSE REGULATOR"/>
    <property type="match status" value="1"/>
</dbReference>
<keyword evidence="1 3" id="KW-0597">Phosphoprotein</keyword>
<dbReference type="InterPro" id="IPR001789">
    <property type="entry name" value="Sig_transdc_resp-reg_receiver"/>
</dbReference>
<reference evidence="6 7" key="1">
    <citation type="submission" date="2019-11" db="EMBL/GenBank/DDBJ databases">
        <authorList>
            <person name="Dong K."/>
        </authorList>
    </citation>
    <scope>NUCLEOTIDE SEQUENCE [LARGE SCALE GENOMIC DNA]</scope>
    <source>
        <strain evidence="6 7">JCM 17370</strain>
    </source>
</reference>
<dbReference type="SUPFAM" id="SSF52172">
    <property type="entry name" value="CheY-like"/>
    <property type="match status" value="1"/>
</dbReference>
<keyword evidence="7" id="KW-1185">Reference proteome</keyword>
<feature type="modified residue" description="4-aspartylphosphate" evidence="3">
    <location>
        <position position="73"/>
    </location>
</feature>
<comment type="caution">
    <text evidence="6">The sequence shown here is derived from an EMBL/GenBank/DDBJ whole genome shotgun (WGS) entry which is preliminary data.</text>
</comment>
<proteinExistence type="predicted"/>
<dbReference type="Pfam" id="PF00196">
    <property type="entry name" value="GerE"/>
    <property type="match status" value="1"/>
</dbReference>
<dbReference type="InterPro" id="IPR016032">
    <property type="entry name" value="Sig_transdc_resp-reg_C-effctor"/>
</dbReference>
<accession>A0A844HB98</accession>
<dbReference type="Gene3D" id="3.40.50.2300">
    <property type="match status" value="1"/>
</dbReference>
<dbReference type="OrthoDB" id="9814495at2"/>
<dbReference type="EMBL" id="WMIF01000038">
    <property type="protein sequence ID" value="MTH36418.1"/>
    <property type="molecule type" value="Genomic_DNA"/>
</dbReference>
<dbReference type="PROSITE" id="PS50043">
    <property type="entry name" value="HTH_LUXR_2"/>
    <property type="match status" value="1"/>
</dbReference>
<dbReference type="PRINTS" id="PR00038">
    <property type="entry name" value="HTHLUXR"/>
</dbReference>
<dbReference type="CDD" id="cd06170">
    <property type="entry name" value="LuxR_C_like"/>
    <property type="match status" value="1"/>
</dbReference>
<evidence type="ECO:0000259" key="4">
    <source>
        <dbReference type="PROSITE" id="PS50043"/>
    </source>
</evidence>
<evidence type="ECO:0000313" key="6">
    <source>
        <dbReference type="EMBL" id="MTH36418.1"/>
    </source>
</evidence>
<feature type="domain" description="Response regulatory" evidence="5">
    <location>
        <begin position="23"/>
        <end position="140"/>
    </location>
</feature>
<organism evidence="6 7">
    <name type="scientific">Paracoccus limosus</name>
    <dbReference type="NCBI Taxonomy" id="913252"/>
    <lineage>
        <taxon>Bacteria</taxon>
        <taxon>Pseudomonadati</taxon>
        <taxon>Pseudomonadota</taxon>
        <taxon>Alphaproteobacteria</taxon>
        <taxon>Rhodobacterales</taxon>
        <taxon>Paracoccaceae</taxon>
        <taxon>Paracoccus</taxon>
    </lineage>
</organism>
<dbReference type="InterPro" id="IPR058245">
    <property type="entry name" value="NreC/VraR/RcsB-like_REC"/>
</dbReference>
<dbReference type="InterPro" id="IPR000792">
    <property type="entry name" value="Tscrpt_reg_LuxR_C"/>
</dbReference>
<name>A0A844HB98_9RHOB</name>
<dbReference type="Proteomes" id="UP000442533">
    <property type="component" value="Unassembled WGS sequence"/>
</dbReference>
<dbReference type="SUPFAM" id="SSF46894">
    <property type="entry name" value="C-terminal effector domain of the bipartite response regulators"/>
    <property type="match status" value="1"/>
</dbReference>
<sequence>MTHPALSDPQTAAPEDLGQGRLRVLIVDDHPVVAEGWGRITQGRLDCEVIPAASPRAGFRAWRRQRPDVMVVDLTMGEAKLAGVRLIERMRAAGADLPVLVFTMHRSPVTARRALQAGCNGIIMKDSPSDEICAALMQVAAGGDYVPADIARKIALMERPGSALARPRLTPRELNILSSIAEGLSYREIAERAQISYKTVANVSQTLKDKLGAGSFADLVVKAIRHLDETADGF</sequence>
<dbReference type="InterPro" id="IPR011006">
    <property type="entry name" value="CheY-like_superfamily"/>
</dbReference>